<dbReference type="EMBL" id="JACHXJ010000001">
    <property type="protein sequence ID" value="MBB3125352.1"/>
    <property type="molecule type" value="Genomic_DNA"/>
</dbReference>
<keyword evidence="1" id="KW-1003">Cell membrane</keyword>
<comment type="caution">
    <text evidence="7">The sequence shown here is derived from an EMBL/GenBank/DDBJ whole genome shotgun (WGS) entry which is preliminary data.</text>
</comment>
<evidence type="ECO:0000313" key="7">
    <source>
        <dbReference type="EMBL" id="MBB3125352.1"/>
    </source>
</evidence>
<evidence type="ECO:0000313" key="8">
    <source>
        <dbReference type="Proteomes" id="UP000517523"/>
    </source>
</evidence>
<accession>A0A839TFI4</accession>
<gene>
    <name evidence="7" type="ORF">FHS19_000006</name>
</gene>
<name>A0A839TFI4_9BACL</name>
<keyword evidence="3" id="KW-0472">Membrane</keyword>
<evidence type="ECO:0000256" key="6">
    <source>
        <dbReference type="SAM" id="SignalP"/>
    </source>
</evidence>
<dbReference type="Pfam" id="PF13416">
    <property type="entry name" value="SBP_bac_8"/>
    <property type="match status" value="1"/>
</dbReference>
<dbReference type="InterPro" id="IPR006059">
    <property type="entry name" value="SBP"/>
</dbReference>
<keyword evidence="5" id="KW-0449">Lipoprotein</keyword>
<dbReference type="PANTHER" id="PTHR43649:SF33">
    <property type="entry name" value="POLYGALACTURONAN_RHAMNOGALACTURONAN-BINDING PROTEIN YTCQ"/>
    <property type="match status" value="1"/>
</dbReference>
<dbReference type="AlphaFoldDB" id="A0A839TFI4"/>
<evidence type="ECO:0000256" key="1">
    <source>
        <dbReference type="ARBA" id="ARBA00022475"/>
    </source>
</evidence>
<sequence length="509" mass="56797">MKKSLKALAGSFLALSLIVGCSNGNNGGNADQGKAGTASEPAKNEERLPITIAVQYWSGPKWTEDHPTIKYLEEKFNVDITLQLINGSEYGEKMKVMAASGSLPDFYRADSPETYLAWQSEGAFVELSELLPKYPNLIKAFPLDHEANRLLNPEGKIYGLPDISWTVRDTIQIRKDWLDNLGMKLPSEDEFTVDKYYEIAKAFATKDPDKNGVAGDTYGIIGLDSVIQNAFGIANGWFEKDGKLLPKQTQVEEYKAYLSFMKKAYDEGVLDRDFVLRKSSDLDDMKRGNKAGIYSHHNDLTGYEDSVKKAFPDTKPELVPMAPPIGPTGIRAYSAYLTGMNKQVINAKASPEKVDRILQILDWWVTDEGTTIMKSGLEGIDYTKKADGSYEPTAQWETNFPRYLNSSIFARPGVDFNMYLWTPQEDKDFLASYKALAEKYTLKDAAAGLTFYSDTYKNKSADLSKNFDEAMSKIIVGSEPIEYIEQASKEWLANGGDKIIQEINAAAVK</sequence>
<feature type="chain" id="PRO_5039321226" evidence="6">
    <location>
        <begin position="25"/>
        <end position="509"/>
    </location>
</feature>
<dbReference type="SUPFAM" id="SSF53850">
    <property type="entry name" value="Periplasmic binding protein-like II"/>
    <property type="match status" value="1"/>
</dbReference>
<feature type="signal peptide" evidence="6">
    <location>
        <begin position="1"/>
        <end position="24"/>
    </location>
</feature>
<dbReference type="Proteomes" id="UP000517523">
    <property type="component" value="Unassembled WGS sequence"/>
</dbReference>
<proteinExistence type="predicted"/>
<evidence type="ECO:0000256" key="2">
    <source>
        <dbReference type="ARBA" id="ARBA00022729"/>
    </source>
</evidence>
<protein>
    <submittedName>
        <fullName evidence="7">Putative aldouronate transport system substrate-binding protein</fullName>
    </submittedName>
</protein>
<dbReference type="PANTHER" id="PTHR43649">
    <property type="entry name" value="ARABINOSE-BINDING PROTEIN-RELATED"/>
    <property type="match status" value="1"/>
</dbReference>
<organism evidence="7 8">
    <name type="scientific">Paenibacillus rhizosphaerae</name>
    <dbReference type="NCBI Taxonomy" id="297318"/>
    <lineage>
        <taxon>Bacteria</taxon>
        <taxon>Bacillati</taxon>
        <taxon>Bacillota</taxon>
        <taxon>Bacilli</taxon>
        <taxon>Bacillales</taxon>
        <taxon>Paenibacillaceae</taxon>
        <taxon>Paenibacillus</taxon>
    </lineage>
</organism>
<reference evidence="7 8" key="1">
    <citation type="submission" date="2020-08" db="EMBL/GenBank/DDBJ databases">
        <title>Genomic Encyclopedia of Type Strains, Phase III (KMG-III): the genomes of soil and plant-associated and newly described type strains.</title>
        <authorList>
            <person name="Whitman W."/>
        </authorList>
    </citation>
    <scope>NUCLEOTIDE SEQUENCE [LARGE SCALE GENOMIC DNA]</scope>
    <source>
        <strain evidence="7 8">CECT 5831</strain>
    </source>
</reference>
<dbReference type="InterPro" id="IPR050490">
    <property type="entry name" value="Bact_solute-bd_prot1"/>
</dbReference>
<dbReference type="PROSITE" id="PS51257">
    <property type="entry name" value="PROKAR_LIPOPROTEIN"/>
    <property type="match status" value="1"/>
</dbReference>
<keyword evidence="4" id="KW-0564">Palmitate</keyword>
<evidence type="ECO:0000256" key="3">
    <source>
        <dbReference type="ARBA" id="ARBA00023136"/>
    </source>
</evidence>
<dbReference type="Gene3D" id="3.40.190.10">
    <property type="entry name" value="Periplasmic binding protein-like II"/>
    <property type="match status" value="2"/>
</dbReference>
<keyword evidence="2 6" id="KW-0732">Signal</keyword>
<evidence type="ECO:0000256" key="5">
    <source>
        <dbReference type="ARBA" id="ARBA00023288"/>
    </source>
</evidence>
<dbReference type="RefSeq" id="WP_183576919.1">
    <property type="nucleotide sequence ID" value="NZ_JACHXJ010000001.1"/>
</dbReference>
<evidence type="ECO:0000256" key="4">
    <source>
        <dbReference type="ARBA" id="ARBA00023139"/>
    </source>
</evidence>